<dbReference type="Gene3D" id="3.40.50.1100">
    <property type="match status" value="2"/>
</dbReference>
<proteinExistence type="inferred from homology"/>
<evidence type="ECO:0000259" key="6">
    <source>
        <dbReference type="PROSITE" id="PS51671"/>
    </source>
</evidence>
<evidence type="ECO:0000256" key="3">
    <source>
        <dbReference type="ARBA" id="ARBA00022898"/>
    </source>
</evidence>
<dbReference type="CDD" id="cd04886">
    <property type="entry name" value="ACT_ThrD-II-like"/>
    <property type="match status" value="1"/>
</dbReference>
<dbReference type="InterPro" id="IPR005789">
    <property type="entry name" value="Thr_deHydtase_catblc"/>
</dbReference>
<organism evidence="7 8">
    <name type="scientific">Acinetobacter calcoaceticus</name>
    <dbReference type="NCBI Taxonomy" id="471"/>
    <lineage>
        <taxon>Bacteria</taxon>
        <taxon>Pseudomonadati</taxon>
        <taxon>Pseudomonadota</taxon>
        <taxon>Gammaproteobacteria</taxon>
        <taxon>Moraxellales</taxon>
        <taxon>Moraxellaceae</taxon>
        <taxon>Acinetobacter</taxon>
        <taxon>Acinetobacter calcoaceticus/baumannii complex</taxon>
    </lineage>
</organism>
<keyword evidence="8" id="KW-1185">Reference proteome</keyword>
<dbReference type="EMBL" id="SLVJ01000007">
    <property type="protein sequence ID" value="TCM67719.1"/>
    <property type="molecule type" value="Genomic_DNA"/>
</dbReference>
<evidence type="ECO:0000256" key="4">
    <source>
        <dbReference type="ARBA" id="ARBA00023239"/>
    </source>
</evidence>
<keyword evidence="4" id="KW-0456">Lyase</keyword>
<dbReference type="SUPFAM" id="SSF53686">
    <property type="entry name" value="Tryptophan synthase beta subunit-like PLP-dependent enzymes"/>
    <property type="match status" value="1"/>
</dbReference>
<accession>A0A4R1XVM1</accession>
<evidence type="ECO:0000256" key="1">
    <source>
        <dbReference type="ARBA" id="ARBA00001933"/>
    </source>
</evidence>
<comment type="cofactor">
    <cofactor evidence="1">
        <name>pyridoxal 5'-phosphate</name>
        <dbReference type="ChEBI" id="CHEBI:597326"/>
    </cofactor>
</comment>
<dbReference type="Proteomes" id="UP000294963">
    <property type="component" value="Unassembled WGS sequence"/>
</dbReference>
<dbReference type="GO" id="GO:0006565">
    <property type="term" value="P:L-serine catabolic process"/>
    <property type="evidence" value="ECO:0007669"/>
    <property type="project" value="TreeGrafter"/>
</dbReference>
<dbReference type="PANTHER" id="PTHR48078">
    <property type="entry name" value="THREONINE DEHYDRATASE, MITOCHONDRIAL-RELATED"/>
    <property type="match status" value="1"/>
</dbReference>
<dbReference type="Gene3D" id="3.30.70.260">
    <property type="match status" value="1"/>
</dbReference>
<dbReference type="PROSITE" id="PS51671">
    <property type="entry name" value="ACT"/>
    <property type="match status" value="1"/>
</dbReference>
<dbReference type="InterPro" id="IPR001926">
    <property type="entry name" value="TrpB-like_PALP"/>
</dbReference>
<dbReference type="CDD" id="cd01562">
    <property type="entry name" value="Thr-dehyd"/>
    <property type="match status" value="1"/>
</dbReference>
<dbReference type="GO" id="GO:0003941">
    <property type="term" value="F:L-serine ammonia-lyase activity"/>
    <property type="evidence" value="ECO:0007669"/>
    <property type="project" value="UniProtKB-EC"/>
</dbReference>
<dbReference type="GO" id="GO:0006567">
    <property type="term" value="P:L-threonine catabolic process"/>
    <property type="evidence" value="ECO:0007669"/>
    <property type="project" value="InterPro"/>
</dbReference>
<dbReference type="Pfam" id="PF00291">
    <property type="entry name" value="PALP"/>
    <property type="match status" value="1"/>
</dbReference>
<dbReference type="InterPro" id="IPR050147">
    <property type="entry name" value="Ser/Thr_Dehydratase"/>
</dbReference>
<dbReference type="InterPro" id="IPR002912">
    <property type="entry name" value="ACT_dom"/>
</dbReference>
<gene>
    <name evidence="7" type="ORF">EC844_10713</name>
</gene>
<keyword evidence="3" id="KW-0663">Pyridoxal phosphate</keyword>
<evidence type="ECO:0000256" key="2">
    <source>
        <dbReference type="ARBA" id="ARBA00010869"/>
    </source>
</evidence>
<sequence length="411" mass="44239">MFLPFDAAPFPELQDIQTAADRIKGMLVESPCVKSETISKKLGGQIWLKFENLQFTASFKERGALNKLLCLTEQEKQAGVIAASAGNHAQGVAYHAQRNGIAATIVMPQSTPNIKVQRVREYGARVILHGQSYDQAAQKMFELSAEEGLSIIHPFDDRDVIAGQGTIAIEMLARVPDLDILVVPIGGGGMISGMAIAAKAIRPEIRVIGVQSAVYPNMAKLVFGDQSIASLGSTVAEGIAVADPGQLTRQIVAKYVDEIVVVNEDMIEESIALLLNVEKTVCEGAGAAGIAAIMSKPELFLGHKVGVVLSGGNIDTRVMISVLQRHLTRSGRLVRIRVDLSDHPGALARLTAIIAEQGGNIYELRHERFAATSRAKNSAVSIDIELKTATDLGPLMQAMQLEDYIVRKEEI</sequence>
<protein>
    <submittedName>
        <fullName evidence="7">Threonine dehydratase</fullName>
    </submittedName>
</protein>
<dbReference type="FunFam" id="3.40.50.1100:FF:000005">
    <property type="entry name" value="Threonine dehydratase catabolic"/>
    <property type="match status" value="1"/>
</dbReference>
<dbReference type="GO" id="GO:0030170">
    <property type="term" value="F:pyridoxal phosphate binding"/>
    <property type="evidence" value="ECO:0007669"/>
    <property type="project" value="UniProtKB-ARBA"/>
</dbReference>
<dbReference type="OrthoDB" id="9811476at2"/>
<reference evidence="7 8" key="1">
    <citation type="submission" date="2019-03" db="EMBL/GenBank/DDBJ databases">
        <title>Genomic analyses of the natural microbiome of Caenorhabditis elegans.</title>
        <authorList>
            <person name="Samuel B."/>
        </authorList>
    </citation>
    <scope>NUCLEOTIDE SEQUENCE [LARGE SCALE GENOMIC DNA]</scope>
    <source>
        <strain evidence="7 8">JUb89</strain>
    </source>
</reference>
<name>A0A4R1XVM1_ACICA</name>
<comment type="similarity">
    <text evidence="2">Belongs to the serine/threonine dehydratase family.</text>
</comment>
<evidence type="ECO:0000313" key="8">
    <source>
        <dbReference type="Proteomes" id="UP000294963"/>
    </source>
</evidence>
<dbReference type="GO" id="GO:0009097">
    <property type="term" value="P:isoleucine biosynthetic process"/>
    <property type="evidence" value="ECO:0007669"/>
    <property type="project" value="TreeGrafter"/>
</dbReference>
<dbReference type="InterPro" id="IPR036052">
    <property type="entry name" value="TrpB-like_PALP_sf"/>
</dbReference>
<dbReference type="GO" id="GO:0004794">
    <property type="term" value="F:threonine deaminase activity"/>
    <property type="evidence" value="ECO:0007669"/>
    <property type="project" value="InterPro"/>
</dbReference>
<dbReference type="NCBIfam" id="TIGR01127">
    <property type="entry name" value="ilvA_1Cterm"/>
    <property type="match status" value="1"/>
</dbReference>
<dbReference type="PANTHER" id="PTHR48078:SF6">
    <property type="entry name" value="L-THREONINE DEHYDRATASE CATABOLIC TDCB"/>
    <property type="match status" value="1"/>
</dbReference>
<comment type="catalytic activity">
    <reaction evidence="5">
        <text>L-serine = pyruvate + NH4(+)</text>
        <dbReference type="Rhea" id="RHEA:19169"/>
        <dbReference type="ChEBI" id="CHEBI:15361"/>
        <dbReference type="ChEBI" id="CHEBI:28938"/>
        <dbReference type="ChEBI" id="CHEBI:33384"/>
        <dbReference type="EC" id="4.3.1.17"/>
    </reaction>
</comment>
<dbReference type="InterPro" id="IPR044561">
    <property type="entry name" value="ACT_ThrD-II-like"/>
</dbReference>
<dbReference type="NCBIfam" id="NF005600">
    <property type="entry name" value="PRK07334.1"/>
    <property type="match status" value="1"/>
</dbReference>
<comment type="caution">
    <text evidence="7">The sequence shown here is derived from an EMBL/GenBank/DDBJ whole genome shotgun (WGS) entry which is preliminary data.</text>
</comment>
<evidence type="ECO:0000313" key="7">
    <source>
        <dbReference type="EMBL" id="TCM67719.1"/>
    </source>
</evidence>
<feature type="domain" description="ACT" evidence="6">
    <location>
        <begin position="335"/>
        <end position="411"/>
    </location>
</feature>
<dbReference type="AlphaFoldDB" id="A0A4R1XVM1"/>
<evidence type="ECO:0000256" key="5">
    <source>
        <dbReference type="ARBA" id="ARBA00049406"/>
    </source>
</evidence>
<dbReference type="FunFam" id="3.40.50.1100:FF:000007">
    <property type="entry name" value="L-threonine dehydratase catabolic TdcB"/>
    <property type="match status" value="1"/>
</dbReference>